<dbReference type="PROSITE" id="PS50030">
    <property type="entry name" value="UBA"/>
    <property type="match status" value="1"/>
</dbReference>
<dbReference type="PROSITE" id="PS50053">
    <property type="entry name" value="UBIQUITIN_2"/>
    <property type="match status" value="1"/>
</dbReference>
<dbReference type="Pfam" id="PF00627">
    <property type="entry name" value="UBA"/>
    <property type="match status" value="1"/>
</dbReference>
<evidence type="ECO:0000259" key="4">
    <source>
        <dbReference type="PROSITE" id="PS50053"/>
    </source>
</evidence>
<proteinExistence type="predicted"/>
<dbReference type="SMART" id="SM00165">
    <property type="entry name" value="UBA"/>
    <property type="match status" value="1"/>
</dbReference>
<dbReference type="InterPro" id="IPR029071">
    <property type="entry name" value="Ubiquitin-like_domsf"/>
</dbReference>
<dbReference type="PANTHER" id="PTHR10677">
    <property type="entry name" value="UBIQUILIN"/>
    <property type="match status" value="1"/>
</dbReference>
<dbReference type="EMBL" id="HBIS01001152">
    <property type="protein sequence ID" value="CAE0607182.1"/>
    <property type="molecule type" value="Transcribed_RNA"/>
</dbReference>
<name>A0A7S3U9N8_9CHLO</name>
<accession>A0A7S3U9N8</accession>
<dbReference type="PANTHER" id="PTHR10677:SF3">
    <property type="entry name" value="FI07626P-RELATED"/>
    <property type="match status" value="1"/>
</dbReference>
<gene>
    <name evidence="5" type="ORF">PSAL00342_LOCUS999</name>
</gene>
<dbReference type="SUPFAM" id="SSF54236">
    <property type="entry name" value="Ubiquitin-like"/>
    <property type="match status" value="1"/>
</dbReference>
<dbReference type="Gene3D" id="3.10.20.90">
    <property type="entry name" value="Phosphatidylinositol 3-kinase Catalytic Subunit, Chain A, domain 1"/>
    <property type="match status" value="1"/>
</dbReference>
<dbReference type="SUPFAM" id="SSF46934">
    <property type="entry name" value="UBA-like"/>
    <property type="match status" value="1"/>
</dbReference>
<dbReference type="Gene3D" id="1.10.260.100">
    <property type="match status" value="1"/>
</dbReference>
<dbReference type="GO" id="GO:0005829">
    <property type="term" value="C:cytosol"/>
    <property type="evidence" value="ECO:0007669"/>
    <property type="project" value="TreeGrafter"/>
</dbReference>
<reference evidence="5" key="1">
    <citation type="submission" date="2021-01" db="EMBL/GenBank/DDBJ databases">
        <authorList>
            <person name="Corre E."/>
            <person name="Pelletier E."/>
            <person name="Niang G."/>
            <person name="Scheremetjew M."/>
            <person name="Finn R."/>
            <person name="Kale V."/>
            <person name="Holt S."/>
            <person name="Cochrane G."/>
            <person name="Meng A."/>
            <person name="Brown T."/>
            <person name="Cohen L."/>
        </authorList>
    </citation>
    <scope>NUCLEOTIDE SEQUENCE</scope>
    <source>
        <strain evidence="5">CCMP1897</strain>
    </source>
</reference>
<dbReference type="FunFam" id="1.10.8.10:FF:000079">
    <property type="entry name" value="Ubiquitin family protein"/>
    <property type="match status" value="1"/>
</dbReference>
<dbReference type="GO" id="GO:0006511">
    <property type="term" value="P:ubiquitin-dependent protein catabolic process"/>
    <property type="evidence" value="ECO:0007669"/>
    <property type="project" value="TreeGrafter"/>
</dbReference>
<dbReference type="SMART" id="SM00727">
    <property type="entry name" value="STI1"/>
    <property type="match status" value="3"/>
</dbReference>
<dbReference type="GO" id="GO:0031593">
    <property type="term" value="F:polyubiquitin modification-dependent protein binding"/>
    <property type="evidence" value="ECO:0007669"/>
    <property type="project" value="TreeGrafter"/>
</dbReference>
<feature type="region of interest" description="Disordered" evidence="2">
    <location>
        <begin position="230"/>
        <end position="312"/>
    </location>
</feature>
<dbReference type="FunFam" id="1.10.260.100:FF:000001">
    <property type="entry name" value="Ubiquilin 1"/>
    <property type="match status" value="1"/>
</dbReference>
<dbReference type="CDD" id="cd16106">
    <property type="entry name" value="Ubl_Dsk2p_like"/>
    <property type="match status" value="1"/>
</dbReference>
<feature type="compositionally biased region" description="Low complexity" evidence="2">
    <location>
        <begin position="254"/>
        <end position="263"/>
    </location>
</feature>
<organism evidence="5">
    <name type="scientific">Picocystis salinarum</name>
    <dbReference type="NCBI Taxonomy" id="88271"/>
    <lineage>
        <taxon>Eukaryota</taxon>
        <taxon>Viridiplantae</taxon>
        <taxon>Chlorophyta</taxon>
        <taxon>Picocystophyceae</taxon>
        <taxon>Picocystales</taxon>
        <taxon>Picocystaceae</taxon>
        <taxon>Picocystis</taxon>
    </lineage>
</organism>
<dbReference type="Gene3D" id="1.10.8.10">
    <property type="entry name" value="DNA helicase RuvA subunit, C-terminal domain"/>
    <property type="match status" value="1"/>
</dbReference>
<feature type="domain" description="UBA" evidence="3">
    <location>
        <begin position="437"/>
        <end position="483"/>
    </location>
</feature>
<evidence type="ECO:0000259" key="3">
    <source>
        <dbReference type="PROSITE" id="PS50030"/>
    </source>
</evidence>
<dbReference type="InterPro" id="IPR015496">
    <property type="entry name" value="Ubiquilin"/>
</dbReference>
<feature type="compositionally biased region" description="Low complexity" evidence="2">
    <location>
        <begin position="83"/>
        <end position="109"/>
    </location>
</feature>
<feature type="compositionally biased region" description="Polar residues" evidence="2">
    <location>
        <begin position="276"/>
        <end position="292"/>
    </location>
</feature>
<dbReference type="Pfam" id="PF23195">
    <property type="entry name" value="UBQLN1"/>
    <property type="match status" value="2"/>
</dbReference>
<dbReference type="AlphaFoldDB" id="A0A7S3U9N8"/>
<sequence>MAPVSVFVKQTGPSGKLEIQVELEGTVGDVKETLSSETLAGVSADRQRLIYKGQILKDERTLSSYGLEAGHTIHLVKGGGQNSQQTSPAAANPAPTPSNQTNTTATQPSGLGDEGGFQQFQEQMMRNPRMMSDLMESPLMQSMMNNPELMRSIMMNNPQMQQIMERNPELAHIFNDPSVLRQTMEIARNPDLLREQMRNTDRAMSNIEAHPEGFNMLRRMYENVQEPMMSASVAPEDTENPFSDLFQPQQSAGTPNPTGSPNTTPLPNPWAPAGNQGRQQAASNTAQGTPASGTHGAAARGSGTVPGLGMSPEQMQTMMQSPMMQQMLQSLSSNPQLFESMLNANPQTRSLLESNPEMRSLLANPEFLRVMMDPNNMQAMMQMEQAMGQLRGSGFESFLNGSQMANANAPSDGAANPPDLSALMGLLGSGAAAPPPPENPESAYATQLQQLKDMGFYDVQENIRALVAARGNVNEAIERLLSSGH</sequence>
<evidence type="ECO:0000313" key="5">
    <source>
        <dbReference type="EMBL" id="CAE0607182.1"/>
    </source>
</evidence>
<dbReference type="InterPro" id="IPR000626">
    <property type="entry name" value="Ubiquitin-like_dom"/>
</dbReference>
<feature type="domain" description="Ubiquitin-like" evidence="4">
    <location>
        <begin position="4"/>
        <end position="76"/>
    </location>
</feature>
<dbReference type="InterPro" id="IPR006636">
    <property type="entry name" value="STI1_HS-bd"/>
</dbReference>
<evidence type="ECO:0000256" key="2">
    <source>
        <dbReference type="SAM" id="MobiDB-lite"/>
    </source>
</evidence>
<dbReference type="InterPro" id="IPR009060">
    <property type="entry name" value="UBA-like_sf"/>
</dbReference>
<dbReference type="InterPro" id="IPR015940">
    <property type="entry name" value="UBA"/>
</dbReference>
<dbReference type="SMART" id="SM00213">
    <property type="entry name" value="UBQ"/>
    <property type="match status" value="1"/>
</dbReference>
<evidence type="ECO:0000256" key="1">
    <source>
        <dbReference type="ARBA" id="ARBA00071717"/>
    </source>
</evidence>
<dbReference type="CDD" id="cd14399">
    <property type="entry name" value="UBA_PLICs"/>
    <property type="match status" value="1"/>
</dbReference>
<protein>
    <recommendedName>
        <fullName evidence="1">Ubiquilin</fullName>
    </recommendedName>
</protein>
<dbReference type="Pfam" id="PF00240">
    <property type="entry name" value="ubiquitin"/>
    <property type="match status" value="1"/>
</dbReference>
<feature type="region of interest" description="Disordered" evidence="2">
    <location>
        <begin position="77"/>
        <end position="116"/>
    </location>
</feature>